<evidence type="ECO:0000313" key="1">
    <source>
        <dbReference type="EMBL" id="AVK08165.1"/>
    </source>
</evidence>
<reference evidence="1 2" key="1">
    <citation type="submission" date="2018-02" db="EMBL/GenBank/DDBJ databases">
        <title>FDA/CDC Antimicrobial Resistant Isolate Bank Genome Sequencing.</title>
        <authorList>
            <person name="Benahmed F.H."/>
            <person name="Lutgring J.D."/>
            <person name="Yoo B."/>
            <person name="Machado M."/>
            <person name="Brown A."/>
            <person name="McAllister G."/>
            <person name="Perry A."/>
            <person name="Halpin A.L."/>
            <person name="Vavikolanu K."/>
            <person name="Ott S."/>
            <person name="Zhao X."/>
            <person name="Tallon L.J."/>
            <person name="Sadzewicz L."/>
            <person name="Aluvathingal J."/>
            <person name="Nadendla S."/>
            <person name="Voskania-kordi A."/>
            <person name="Simonyan V."/>
            <person name="Patel J."/>
            <person name="Shawar R.M."/>
        </authorList>
    </citation>
    <scope>NUCLEOTIDE SEQUENCE [LARGE SCALE GENOMIC DNA]</scope>
    <source>
        <strain evidence="1 2">AR_0356</strain>
    </source>
</reference>
<accession>A0A2R3J1X6</accession>
<organism evidence="1 2">
    <name type="scientific">Pseudomonas paraeruginosa</name>
    <dbReference type="NCBI Taxonomy" id="2994495"/>
    <lineage>
        <taxon>Bacteria</taxon>
        <taxon>Pseudomonadati</taxon>
        <taxon>Pseudomonadota</taxon>
        <taxon>Gammaproteobacteria</taxon>
        <taxon>Pseudomonadales</taxon>
        <taxon>Pseudomonadaceae</taxon>
        <taxon>Pseudomonas</taxon>
    </lineage>
</organism>
<dbReference type="AlphaFoldDB" id="A0A2R3J1X6"/>
<evidence type="ECO:0000313" key="2">
    <source>
        <dbReference type="Proteomes" id="UP000238390"/>
    </source>
</evidence>
<sequence length="48" mass="5435">MGFVFHFGDIEFHFLAAKFVRPCAPMYNGLPLPVENSPHERVTGEVDD</sequence>
<dbReference type="EMBL" id="CP027169">
    <property type="protein sequence ID" value="AVK08165.1"/>
    <property type="molecule type" value="Genomic_DNA"/>
</dbReference>
<protein>
    <submittedName>
        <fullName evidence="1">Uncharacterized protein</fullName>
    </submittedName>
</protein>
<dbReference type="Proteomes" id="UP000238390">
    <property type="component" value="Chromosome"/>
</dbReference>
<proteinExistence type="predicted"/>
<name>A0A2R3J1X6_9PSED</name>
<gene>
    <name evidence="1" type="ORF">CSB93_0596</name>
</gene>
<keyword evidence="2" id="KW-1185">Reference proteome</keyword>